<keyword evidence="3" id="KW-1185">Reference proteome</keyword>
<dbReference type="AlphaFoldDB" id="A0A0Q1DMP6"/>
<proteinExistence type="predicted"/>
<dbReference type="Pfam" id="PF11240">
    <property type="entry name" value="DUF3042"/>
    <property type="match status" value="1"/>
</dbReference>
<dbReference type="STRING" id="1246.BCR17_01980"/>
<dbReference type="Proteomes" id="UP000478636">
    <property type="component" value="Unassembled WGS sequence"/>
</dbReference>
<dbReference type="OrthoDB" id="2144046at2"/>
<evidence type="ECO:0000313" key="2">
    <source>
        <dbReference type="EMBL" id="QEA43432.1"/>
    </source>
</evidence>
<accession>A0A0Q1DMP6</accession>
<name>A0A0Q1DMP6_LEULA</name>
<evidence type="ECO:0000313" key="1">
    <source>
        <dbReference type="EMBL" id="MWN20735.1"/>
    </source>
</evidence>
<dbReference type="InterPro" id="IPR021402">
    <property type="entry name" value="DUF3042"/>
</dbReference>
<evidence type="ECO:0000313" key="4">
    <source>
        <dbReference type="Proteomes" id="UP000478636"/>
    </source>
</evidence>
<dbReference type="GeneID" id="66530818"/>
<dbReference type="eggNOG" id="ENOG50308I5">
    <property type="taxonomic scope" value="Bacteria"/>
</dbReference>
<dbReference type="RefSeq" id="WP_029509042.1">
    <property type="nucleotide sequence ID" value="NZ_BJMJ01000013.1"/>
</dbReference>
<sequence length="60" mass="6395">MKSFKSGVIVGIIGSALVAAASALGYRQTVIKPAEEAEAQHEEVSKQAIRRSIAAHQSRF</sequence>
<dbReference type="KEGG" id="llf:BCR17_01980"/>
<dbReference type="EMBL" id="WSZI01000013">
    <property type="protein sequence ID" value="MWN20735.1"/>
    <property type="molecule type" value="Genomic_DNA"/>
</dbReference>
<reference evidence="1 4" key="2">
    <citation type="submission" date="2019-12" db="EMBL/GenBank/DDBJ databases">
        <title>Complete genome sequence of Leuconostoc lactis strain AVN1 provides insights into metabolic potential.</title>
        <authorList>
            <person name="Besrour N."/>
            <person name="Najjari A."/>
            <person name="Fhoula I."/>
            <person name="Jaballah S."/>
            <person name="Klibi N."/>
            <person name="Ouzari H.I."/>
        </authorList>
    </citation>
    <scope>NUCLEOTIDE SEQUENCE [LARGE SCALE GENOMIC DNA]</scope>
    <source>
        <strain evidence="1 4">AVN1</strain>
    </source>
</reference>
<gene>
    <name evidence="2" type="ORF">FGL83_01340</name>
    <name evidence="1" type="ORF">GQS40_03485</name>
</gene>
<dbReference type="EMBL" id="CP042387">
    <property type="protein sequence ID" value="QEA43432.1"/>
    <property type="molecule type" value="Genomic_DNA"/>
</dbReference>
<reference evidence="2 3" key="1">
    <citation type="submission" date="2019-06" db="EMBL/GenBank/DDBJ databases">
        <title>Genome analyses of bacteria isolated from kimchi.</title>
        <authorList>
            <person name="Lee S."/>
            <person name="Ahn S."/>
            <person name="Roh S."/>
        </authorList>
    </citation>
    <scope>NUCLEOTIDE SEQUENCE [LARGE SCALE GENOMIC DNA]</scope>
    <source>
        <strain evidence="2 3">CBA3625</strain>
    </source>
</reference>
<dbReference type="Proteomes" id="UP000321298">
    <property type="component" value="Chromosome"/>
</dbReference>
<organism evidence="1 4">
    <name type="scientific">Leuconostoc lactis</name>
    <dbReference type="NCBI Taxonomy" id="1246"/>
    <lineage>
        <taxon>Bacteria</taxon>
        <taxon>Bacillati</taxon>
        <taxon>Bacillota</taxon>
        <taxon>Bacilli</taxon>
        <taxon>Lactobacillales</taxon>
        <taxon>Lactobacillaceae</taxon>
        <taxon>Leuconostoc</taxon>
    </lineage>
</organism>
<protein>
    <submittedName>
        <fullName evidence="1">DUF3042 family protein</fullName>
    </submittedName>
</protein>
<evidence type="ECO:0000313" key="3">
    <source>
        <dbReference type="Proteomes" id="UP000321298"/>
    </source>
</evidence>